<evidence type="ECO:0000256" key="2">
    <source>
        <dbReference type="SAM" id="SignalP"/>
    </source>
</evidence>
<dbReference type="PANTHER" id="PTHR33184:SF72">
    <property type="entry name" value="BETA-1,3-N-ACETYLGLUCOSAMINYLTRANSFERASE FAMILY PROTEIN"/>
    <property type="match status" value="1"/>
</dbReference>
<dbReference type="Pfam" id="PF24068">
    <property type="entry name" value="TPD1_C"/>
    <property type="match status" value="2"/>
</dbReference>
<keyword evidence="1 2" id="KW-0732">Signal</keyword>
<reference evidence="3" key="1">
    <citation type="submission" date="2019-11" db="EMBL/GenBank/DDBJ databases">
        <authorList>
            <person name="Liu Y."/>
            <person name="Hou J."/>
            <person name="Li T.-Q."/>
            <person name="Guan C.-H."/>
            <person name="Wu X."/>
            <person name="Wu H.-Z."/>
            <person name="Ling F."/>
            <person name="Zhang R."/>
            <person name="Shi X.-G."/>
            <person name="Ren J.-P."/>
            <person name="Chen E.-F."/>
            <person name="Sun J.-M."/>
        </authorList>
    </citation>
    <scope>NUCLEOTIDE SEQUENCE</scope>
    <source>
        <strain evidence="3">Adult_tree_wgs_1</strain>
        <tissue evidence="3">Leaves</tissue>
    </source>
</reference>
<evidence type="ECO:0000313" key="4">
    <source>
        <dbReference type="Proteomes" id="UP000626092"/>
    </source>
</evidence>
<comment type="caution">
    <text evidence="3">The sequence shown here is derived from an EMBL/GenBank/DDBJ whole genome shotgun (WGS) entry which is preliminary data.</text>
</comment>
<organism evidence="3 4">
    <name type="scientific">Rhododendron simsii</name>
    <name type="common">Sims's rhododendron</name>
    <dbReference type="NCBI Taxonomy" id="118357"/>
    <lineage>
        <taxon>Eukaryota</taxon>
        <taxon>Viridiplantae</taxon>
        <taxon>Streptophyta</taxon>
        <taxon>Embryophyta</taxon>
        <taxon>Tracheophyta</taxon>
        <taxon>Spermatophyta</taxon>
        <taxon>Magnoliopsida</taxon>
        <taxon>eudicotyledons</taxon>
        <taxon>Gunneridae</taxon>
        <taxon>Pentapetalae</taxon>
        <taxon>asterids</taxon>
        <taxon>Ericales</taxon>
        <taxon>Ericaceae</taxon>
        <taxon>Ericoideae</taxon>
        <taxon>Rhodoreae</taxon>
        <taxon>Rhododendron</taxon>
    </lineage>
</organism>
<dbReference type="OrthoDB" id="600752at2759"/>
<dbReference type="InterPro" id="IPR040361">
    <property type="entry name" value="TPD1"/>
</dbReference>
<name>A0A834H3M2_RHOSS</name>
<dbReference type="Proteomes" id="UP000626092">
    <property type="component" value="Unassembled WGS sequence"/>
</dbReference>
<feature type="chain" id="PRO_5032515532" evidence="2">
    <location>
        <begin position="22"/>
        <end position="256"/>
    </location>
</feature>
<accession>A0A834H3M2</accession>
<dbReference type="GO" id="GO:0001709">
    <property type="term" value="P:cell fate determination"/>
    <property type="evidence" value="ECO:0007669"/>
    <property type="project" value="TreeGrafter"/>
</dbReference>
<keyword evidence="4" id="KW-1185">Reference proteome</keyword>
<sequence length="256" mass="29115">MSYVKLSIAVLLCCLITTGSCEKCTQRNIEVFEERSGREIKGQPEWLVTVTNNCTCTQTGIVLRCRYFSTTENVDTSLLVPTRDGMCLLKGGQPVKPYETVKFSYAWWPPTVFYPIRSNVNQGCSCQKCTLENINVFEERSGREIKGQPQWLVTVTNNCNCTRTGIVLGCKDFRTTENVDTSLLVPTRDGRCLLKGGQPVKPAEEVKFSYAWWPPIVFYPRDFNVNLGLLNKSISPVKAILCHFVLRENGYRDEYY</sequence>
<dbReference type="EMBL" id="WJXA01000004">
    <property type="protein sequence ID" value="KAF7144875.1"/>
    <property type="molecule type" value="Genomic_DNA"/>
</dbReference>
<dbReference type="PANTHER" id="PTHR33184">
    <property type="entry name" value="PROTEIN TAPETUM DETERMINANT 1-LIKE-RELATED"/>
    <property type="match status" value="1"/>
</dbReference>
<feature type="signal peptide" evidence="2">
    <location>
        <begin position="1"/>
        <end position="21"/>
    </location>
</feature>
<gene>
    <name evidence="3" type="ORF">RHSIM_Rhsim04G0092600</name>
</gene>
<proteinExistence type="predicted"/>
<protein>
    <submittedName>
        <fullName evidence="3">Uncharacterized protein</fullName>
    </submittedName>
</protein>
<dbReference type="AlphaFoldDB" id="A0A834H3M2"/>
<dbReference type="PROSITE" id="PS51257">
    <property type="entry name" value="PROKAR_LIPOPROTEIN"/>
    <property type="match status" value="1"/>
</dbReference>
<evidence type="ECO:0000256" key="1">
    <source>
        <dbReference type="ARBA" id="ARBA00022729"/>
    </source>
</evidence>
<evidence type="ECO:0000313" key="3">
    <source>
        <dbReference type="EMBL" id="KAF7144875.1"/>
    </source>
</evidence>